<dbReference type="SUPFAM" id="SSF103473">
    <property type="entry name" value="MFS general substrate transporter"/>
    <property type="match status" value="1"/>
</dbReference>
<dbReference type="EMBL" id="VYSB01000001">
    <property type="protein sequence ID" value="MYZ50710.1"/>
    <property type="molecule type" value="Genomic_DNA"/>
</dbReference>
<feature type="transmembrane region" description="Helical" evidence="7">
    <location>
        <begin position="353"/>
        <end position="370"/>
    </location>
</feature>
<evidence type="ECO:0000256" key="2">
    <source>
        <dbReference type="ARBA" id="ARBA00022448"/>
    </source>
</evidence>
<feature type="transmembrane region" description="Helical" evidence="7">
    <location>
        <begin position="84"/>
        <end position="105"/>
    </location>
</feature>
<dbReference type="InterPro" id="IPR010290">
    <property type="entry name" value="TM_effector"/>
</dbReference>
<dbReference type="SUPFAM" id="SSF54909">
    <property type="entry name" value="Dimeric alpha+beta barrel"/>
    <property type="match status" value="1"/>
</dbReference>
<evidence type="ECO:0000256" key="6">
    <source>
        <dbReference type="ARBA" id="ARBA00023136"/>
    </source>
</evidence>
<dbReference type="Pfam" id="PF05977">
    <property type="entry name" value="MFS_3"/>
    <property type="match status" value="1"/>
</dbReference>
<evidence type="ECO:0000256" key="5">
    <source>
        <dbReference type="ARBA" id="ARBA00022989"/>
    </source>
</evidence>
<dbReference type="InterPro" id="IPR036259">
    <property type="entry name" value="MFS_trans_sf"/>
</dbReference>
<evidence type="ECO:0000259" key="8">
    <source>
        <dbReference type="PROSITE" id="PS50850"/>
    </source>
</evidence>
<dbReference type="Proteomes" id="UP000481947">
    <property type="component" value="Unassembled WGS sequence"/>
</dbReference>
<dbReference type="InterPro" id="IPR020846">
    <property type="entry name" value="MFS_dom"/>
</dbReference>
<organism evidence="9 10">
    <name type="scientific">Malikia spinosa</name>
    <dbReference type="NCBI Taxonomy" id="86180"/>
    <lineage>
        <taxon>Bacteria</taxon>
        <taxon>Pseudomonadati</taxon>
        <taxon>Pseudomonadota</taxon>
        <taxon>Betaproteobacteria</taxon>
        <taxon>Burkholderiales</taxon>
        <taxon>Comamonadaceae</taxon>
        <taxon>Malikia</taxon>
    </lineage>
</organism>
<name>A0A7C9J5R6_9BURK</name>
<feature type="domain" description="Major facilitator superfamily (MFS) profile" evidence="8">
    <location>
        <begin position="18"/>
        <end position="405"/>
    </location>
</feature>
<sequence length="529" mass="57553">MSASHTAPSALAPFRAPAFRNLWLTWLVANLCMWMNDVAAAWIMTSLTPSPVWVALVQSAATLPVFLLALPSGALADGIDRKKYFMLTQIWVAAVASVLAVVTWLDGLTPELLLLLIFANGIGLAMRWPVFAAILPELVSKPQLPAALALNSVAMNASRIGGPLLAGALIAIAGSVWVFALNAVLSLAAALVIARWKREHKPHPLGREPLLTSMRVGLQYIAQSGRLKAVLLRIWIFFLSSSALVALLPLVARGMQDGDAGTFTLLLAAMGSGAIASTMLLAHLRHRYTRDGLLLRAALLQAVSMLVMAQTHHLWIALPAMFLSGMTVVTTANMLTVSFQLSLPDWVRARGMSVYFMTLMGASACGAAWWGQLAAWTGLSASISVAAVTGVAAIALVIRLRPEAETLEDLSPRRLFPTPQHPAPPPSGKLWLSIEYQVDPESAAEFRELMLSQSRAARLRQGALSWELMHDISDPGRFIEVSIERSWTDHLRRFERITAADAELHERKLAFHIGSEPPCVRRYLIETRA</sequence>
<feature type="transmembrane region" description="Helical" evidence="7">
    <location>
        <begin position="230"/>
        <end position="251"/>
    </location>
</feature>
<accession>A0A7C9J5R6</accession>
<feature type="transmembrane region" description="Helical" evidence="7">
    <location>
        <begin position="112"/>
        <end position="135"/>
    </location>
</feature>
<feature type="transmembrane region" description="Helical" evidence="7">
    <location>
        <begin position="164"/>
        <end position="193"/>
    </location>
</feature>
<feature type="transmembrane region" description="Helical" evidence="7">
    <location>
        <begin position="376"/>
        <end position="398"/>
    </location>
</feature>
<comment type="caution">
    <text evidence="9">The sequence shown here is derived from an EMBL/GenBank/DDBJ whole genome shotgun (WGS) entry which is preliminary data.</text>
</comment>
<reference evidence="9 10" key="1">
    <citation type="submission" date="2019-09" db="EMBL/GenBank/DDBJ databases">
        <title>Identification of Malikia spinosa a prominent benzene-, toluene-, and ethylbenzene-degrading bacterium: enrichment, isolation and whole genome sequencing.</title>
        <authorList>
            <person name="Tancsics A."/>
            <person name="Revesz F."/>
            <person name="Kriszt B."/>
        </authorList>
    </citation>
    <scope>NUCLEOTIDE SEQUENCE [LARGE SCALE GENOMIC DNA]</scope>
    <source>
        <strain evidence="9 10">AB6</strain>
    </source>
</reference>
<keyword evidence="6 7" id="KW-0472">Membrane</keyword>
<feature type="transmembrane region" description="Helical" evidence="7">
    <location>
        <begin position="23"/>
        <end position="45"/>
    </location>
</feature>
<protein>
    <submittedName>
        <fullName evidence="9">MFS transporter</fullName>
    </submittedName>
</protein>
<dbReference type="Gene3D" id="1.20.1250.20">
    <property type="entry name" value="MFS general substrate transporter like domains"/>
    <property type="match status" value="1"/>
</dbReference>
<dbReference type="CDD" id="cd06173">
    <property type="entry name" value="MFS_MefA_like"/>
    <property type="match status" value="1"/>
</dbReference>
<evidence type="ECO:0000256" key="1">
    <source>
        <dbReference type="ARBA" id="ARBA00004651"/>
    </source>
</evidence>
<feature type="transmembrane region" description="Helical" evidence="7">
    <location>
        <begin position="263"/>
        <end position="281"/>
    </location>
</feature>
<feature type="transmembrane region" description="Helical" evidence="7">
    <location>
        <begin position="52"/>
        <end position="72"/>
    </location>
</feature>
<gene>
    <name evidence="9" type="ORF">F5985_00775</name>
</gene>
<feature type="transmembrane region" description="Helical" evidence="7">
    <location>
        <begin position="316"/>
        <end position="341"/>
    </location>
</feature>
<keyword evidence="4 7" id="KW-0812">Transmembrane</keyword>
<dbReference type="InterPro" id="IPR011008">
    <property type="entry name" value="Dimeric_a/b-barrel"/>
</dbReference>
<dbReference type="GO" id="GO:0005886">
    <property type="term" value="C:plasma membrane"/>
    <property type="evidence" value="ECO:0007669"/>
    <property type="project" value="UniProtKB-SubCell"/>
</dbReference>
<evidence type="ECO:0000256" key="4">
    <source>
        <dbReference type="ARBA" id="ARBA00022692"/>
    </source>
</evidence>
<dbReference type="PANTHER" id="PTHR23513">
    <property type="entry name" value="INTEGRAL MEMBRANE EFFLUX PROTEIN-RELATED"/>
    <property type="match status" value="1"/>
</dbReference>
<dbReference type="AlphaFoldDB" id="A0A7C9J5R6"/>
<proteinExistence type="predicted"/>
<dbReference type="RefSeq" id="WP_161123925.1">
    <property type="nucleotide sequence ID" value="NZ_VYSB01000001.1"/>
</dbReference>
<keyword evidence="3" id="KW-1003">Cell membrane</keyword>
<evidence type="ECO:0000256" key="3">
    <source>
        <dbReference type="ARBA" id="ARBA00022475"/>
    </source>
</evidence>
<dbReference type="PROSITE" id="PS50850">
    <property type="entry name" value="MFS"/>
    <property type="match status" value="1"/>
</dbReference>
<keyword evidence="2" id="KW-0813">Transport</keyword>
<dbReference type="GO" id="GO:0022857">
    <property type="term" value="F:transmembrane transporter activity"/>
    <property type="evidence" value="ECO:0007669"/>
    <property type="project" value="InterPro"/>
</dbReference>
<dbReference type="PANTHER" id="PTHR23513:SF11">
    <property type="entry name" value="STAPHYLOFERRIN A TRANSPORTER"/>
    <property type="match status" value="1"/>
</dbReference>
<evidence type="ECO:0000313" key="9">
    <source>
        <dbReference type="EMBL" id="MYZ50710.1"/>
    </source>
</evidence>
<evidence type="ECO:0000256" key="7">
    <source>
        <dbReference type="SAM" id="Phobius"/>
    </source>
</evidence>
<evidence type="ECO:0000313" key="10">
    <source>
        <dbReference type="Proteomes" id="UP000481947"/>
    </source>
</evidence>
<comment type="subcellular location">
    <subcellularLocation>
        <location evidence="1">Cell membrane</location>
        <topology evidence="1">Multi-pass membrane protein</topology>
    </subcellularLocation>
</comment>
<keyword evidence="5 7" id="KW-1133">Transmembrane helix</keyword>